<dbReference type="InterPro" id="IPR017907">
    <property type="entry name" value="Znf_RING_CS"/>
</dbReference>
<reference evidence="9 10" key="1">
    <citation type="submission" date="2024-09" db="EMBL/GenBank/DDBJ databases">
        <title>A chromosome-level genome assembly of Gray's grenadier anchovy, Coilia grayii.</title>
        <authorList>
            <person name="Fu Z."/>
        </authorList>
    </citation>
    <scope>NUCLEOTIDE SEQUENCE [LARGE SCALE GENOMIC DNA]</scope>
    <source>
        <strain evidence="9">G4</strain>
        <tissue evidence="9">Muscle</tissue>
    </source>
</reference>
<dbReference type="Pfam" id="PF00643">
    <property type="entry name" value="zf-B_box"/>
    <property type="match status" value="1"/>
</dbReference>
<dbReference type="SUPFAM" id="SSF49899">
    <property type="entry name" value="Concanavalin A-like lectins/glucanases"/>
    <property type="match status" value="1"/>
</dbReference>
<dbReference type="PROSITE" id="PS00518">
    <property type="entry name" value="ZF_RING_1"/>
    <property type="match status" value="1"/>
</dbReference>
<dbReference type="InterPro" id="IPR003879">
    <property type="entry name" value="Butyrophylin_SPRY"/>
</dbReference>
<name>A0ABD1J162_9TELE</name>
<protein>
    <recommendedName>
        <fullName evidence="11">Zinc-binding protein A33-like</fullName>
    </recommendedName>
</protein>
<keyword evidence="10" id="KW-1185">Reference proteome</keyword>
<feature type="domain" description="B30.2/SPRY" evidence="8">
    <location>
        <begin position="267"/>
        <end position="460"/>
    </location>
</feature>
<dbReference type="InterPro" id="IPR001870">
    <property type="entry name" value="B30.2/SPRY"/>
</dbReference>
<feature type="coiled-coil region" evidence="5">
    <location>
        <begin position="194"/>
        <end position="228"/>
    </location>
</feature>
<feature type="domain" description="RING-type" evidence="6">
    <location>
        <begin position="13"/>
        <end position="53"/>
    </location>
</feature>
<dbReference type="SUPFAM" id="SSF57845">
    <property type="entry name" value="B-box zinc-binding domain"/>
    <property type="match status" value="1"/>
</dbReference>
<evidence type="ECO:0000256" key="5">
    <source>
        <dbReference type="SAM" id="Coils"/>
    </source>
</evidence>
<dbReference type="SUPFAM" id="SSF57850">
    <property type="entry name" value="RING/U-box"/>
    <property type="match status" value="1"/>
</dbReference>
<comment type="caution">
    <text evidence="9">The sequence shown here is derived from an EMBL/GenBank/DDBJ whole genome shotgun (WGS) entry which is preliminary data.</text>
</comment>
<dbReference type="Proteomes" id="UP001591681">
    <property type="component" value="Unassembled WGS sequence"/>
</dbReference>
<dbReference type="Gene3D" id="3.30.160.60">
    <property type="entry name" value="Classic Zinc Finger"/>
    <property type="match status" value="1"/>
</dbReference>
<dbReference type="SMART" id="SM00589">
    <property type="entry name" value="PRY"/>
    <property type="match status" value="1"/>
</dbReference>
<dbReference type="CDD" id="cd19800">
    <property type="entry name" value="Bbox2_xNF7-like"/>
    <property type="match status" value="1"/>
</dbReference>
<keyword evidence="3" id="KW-0862">Zinc</keyword>
<evidence type="ECO:0008006" key="11">
    <source>
        <dbReference type="Google" id="ProtNLM"/>
    </source>
</evidence>
<dbReference type="InterPro" id="IPR006574">
    <property type="entry name" value="PRY"/>
</dbReference>
<keyword evidence="1" id="KW-0479">Metal-binding</keyword>
<dbReference type="PROSITE" id="PS50119">
    <property type="entry name" value="ZF_BBOX"/>
    <property type="match status" value="1"/>
</dbReference>
<dbReference type="Gene3D" id="2.60.120.920">
    <property type="match status" value="1"/>
</dbReference>
<dbReference type="EMBL" id="JBHFQA010000020">
    <property type="protein sequence ID" value="KAL2080944.1"/>
    <property type="molecule type" value="Genomic_DNA"/>
</dbReference>
<dbReference type="PROSITE" id="PS50188">
    <property type="entry name" value="B302_SPRY"/>
    <property type="match status" value="1"/>
</dbReference>
<proteinExistence type="predicted"/>
<feature type="domain" description="B box-type" evidence="7">
    <location>
        <begin position="80"/>
        <end position="121"/>
    </location>
</feature>
<dbReference type="InterPro" id="IPR013320">
    <property type="entry name" value="ConA-like_dom_sf"/>
</dbReference>
<evidence type="ECO:0000259" key="6">
    <source>
        <dbReference type="PROSITE" id="PS50089"/>
    </source>
</evidence>
<dbReference type="InterPro" id="IPR027370">
    <property type="entry name" value="Znf-RING_euk"/>
</dbReference>
<dbReference type="GO" id="GO:0008270">
    <property type="term" value="F:zinc ion binding"/>
    <property type="evidence" value="ECO:0007669"/>
    <property type="project" value="UniProtKB-KW"/>
</dbReference>
<evidence type="ECO:0000256" key="3">
    <source>
        <dbReference type="ARBA" id="ARBA00022833"/>
    </source>
</evidence>
<evidence type="ECO:0000256" key="1">
    <source>
        <dbReference type="ARBA" id="ARBA00022723"/>
    </source>
</evidence>
<keyword evidence="5" id="KW-0175">Coiled coil</keyword>
<dbReference type="Gene3D" id="3.30.40.10">
    <property type="entry name" value="Zinc/RING finger domain, C3HC4 (zinc finger)"/>
    <property type="match status" value="1"/>
</dbReference>
<evidence type="ECO:0000256" key="4">
    <source>
        <dbReference type="PROSITE-ProRule" id="PRU00024"/>
    </source>
</evidence>
<dbReference type="InterPro" id="IPR013083">
    <property type="entry name" value="Znf_RING/FYVE/PHD"/>
</dbReference>
<keyword evidence="2 4" id="KW-0863">Zinc-finger</keyword>
<dbReference type="SMART" id="SM00336">
    <property type="entry name" value="BBOX"/>
    <property type="match status" value="1"/>
</dbReference>
<evidence type="ECO:0000256" key="2">
    <source>
        <dbReference type="ARBA" id="ARBA00022771"/>
    </source>
</evidence>
<sequence length="470" mass="53595">MASSSFSEEDFSCPVCCEIFKDPVILTCAHNVCQACLQRFWRTKGSTECPVCRRRSSKPEPPLNRHLRNLCETFLKEKSKRGPFCNLHNSELKLFCKDDKELVCLVCRDSKLHTNHSFRPISEAALECREQLRLTLIPLQKKLEHFIEAKLIFGETAGHILIQAQHTERQIKGEFEKLHWFLRDEEAARIAALREEEEQRSRMMKEKIEKIDREISSLSNTIKAIKEMGNDDITFLQNYKSTVERAQCTAQDPEKDSGPLINVAKHLSNLTFKVWEKMQKIVQYSPVTLDPNTAHPQLILSEDLTSVRFSGQPQQLPDNPERFTRMFSVLGSQGFGSGTHKWDVEVGDSRDWIIGVAESSVARIMSGLSQGELMYIQYAGGTYKAFPTPLSAEALSKLRDLKKIRVDLDCGTGQVTYCRTSGAALHTHTYPAGKTVFPYFYTSSSLRILHWEVKVEVRPKKRGIMECLTS</sequence>
<dbReference type="Pfam" id="PF00622">
    <property type="entry name" value="SPRY"/>
    <property type="match status" value="1"/>
</dbReference>
<dbReference type="InterPro" id="IPR000315">
    <property type="entry name" value="Znf_B-box"/>
</dbReference>
<accession>A0ABD1J162</accession>
<evidence type="ECO:0000259" key="7">
    <source>
        <dbReference type="PROSITE" id="PS50119"/>
    </source>
</evidence>
<evidence type="ECO:0000259" key="8">
    <source>
        <dbReference type="PROSITE" id="PS50188"/>
    </source>
</evidence>
<dbReference type="PRINTS" id="PR01407">
    <property type="entry name" value="BUTYPHLNCDUF"/>
</dbReference>
<dbReference type="InterPro" id="IPR001841">
    <property type="entry name" value="Znf_RING"/>
</dbReference>
<dbReference type="PROSITE" id="PS50089">
    <property type="entry name" value="ZF_RING_2"/>
    <property type="match status" value="1"/>
</dbReference>
<evidence type="ECO:0000313" key="9">
    <source>
        <dbReference type="EMBL" id="KAL2080944.1"/>
    </source>
</evidence>
<dbReference type="InterPro" id="IPR043136">
    <property type="entry name" value="B30.2/SPRY_sf"/>
</dbReference>
<dbReference type="Pfam" id="PF13445">
    <property type="entry name" value="zf-RING_UBOX"/>
    <property type="match status" value="1"/>
</dbReference>
<dbReference type="SMART" id="SM00184">
    <property type="entry name" value="RING"/>
    <property type="match status" value="1"/>
</dbReference>
<organism evidence="9 10">
    <name type="scientific">Coilia grayii</name>
    <name type="common">Gray's grenadier anchovy</name>
    <dbReference type="NCBI Taxonomy" id="363190"/>
    <lineage>
        <taxon>Eukaryota</taxon>
        <taxon>Metazoa</taxon>
        <taxon>Chordata</taxon>
        <taxon>Craniata</taxon>
        <taxon>Vertebrata</taxon>
        <taxon>Euteleostomi</taxon>
        <taxon>Actinopterygii</taxon>
        <taxon>Neopterygii</taxon>
        <taxon>Teleostei</taxon>
        <taxon>Clupei</taxon>
        <taxon>Clupeiformes</taxon>
        <taxon>Clupeoidei</taxon>
        <taxon>Engraulidae</taxon>
        <taxon>Coilinae</taxon>
        <taxon>Coilia</taxon>
    </lineage>
</organism>
<evidence type="ECO:0000313" key="10">
    <source>
        <dbReference type="Proteomes" id="UP001591681"/>
    </source>
</evidence>
<dbReference type="AlphaFoldDB" id="A0ABD1J162"/>
<dbReference type="InterPro" id="IPR003877">
    <property type="entry name" value="SPRY_dom"/>
</dbReference>
<gene>
    <name evidence="9" type="ORF">ACEWY4_022797</name>
</gene>
<dbReference type="Pfam" id="PF13765">
    <property type="entry name" value="PRY"/>
    <property type="match status" value="1"/>
</dbReference>
<dbReference type="InterPro" id="IPR050143">
    <property type="entry name" value="TRIM/RBCC"/>
</dbReference>
<dbReference type="PANTHER" id="PTHR24103">
    <property type="entry name" value="E3 UBIQUITIN-PROTEIN LIGASE TRIM"/>
    <property type="match status" value="1"/>
</dbReference>